<evidence type="ECO:0000313" key="2">
    <source>
        <dbReference type="Proteomes" id="UP000501690"/>
    </source>
</evidence>
<proteinExistence type="predicted"/>
<sequence>MSSSRAISFTNFYQNLVMVMEPAEECLEFEVGFYEQWGLLGQRQIHGVEKIQSFYNLNDVYYVCTVYCGDRYFRIRLFDLDWTEFEYPGKAKNSLRCNPLSSIRFFQAFRVQFIPTMMLIIVPDYFQIFCQDKLAFNYAVKLYDPLSKMFEIYVDTDESLRMVLFGFSMYIPYYGLTGSCYLHLNYVGNNVFLHRIFSAEGVEMDYNRDSGNAANNQVPVAAPDFEKVLSNYDVKASSLVRLICIVLFLYLNSYL</sequence>
<evidence type="ECO:0000313" key="1">
    <source>
        <dbReference type="EMBL" id="QCD85744.1"/>
    </source>
</evidence>
<accession>A0A4D6LBJ1</accession>
<organism evidence="1 2">
    <name type="scientific">Vigna unguiculata</name>
    <name type="common">Cowpea</name>
    <dbReference type="NCBI Taxonomy" id="3917"/>
    <lineage>
        <taxon>Eukaryota</taxon>
        <taxon>Viridiplantae</taxon>
        <taxon>Streptophyta</taxon>
        <taxon>Embryophyta</taxon>
        <taxon>Tracheophyta</taxon>
        <taxon>Spermatophyta</taxon>
        <taxon>Magnoliopsida</taxon>
        <taxon>eudicotyledons</taxon>
        <taxon>Gunneridae</taxon>
        <taxon>Pentapetalae</taxon>
        <taxon>rosids</taxon>
        <taxon>fabids</taxon>
        <taxon>Fabales</taxon>
        <taxon>Fabaceae</taxon>
        <taxon>Papilionoideae</taxon>
        <taxon>50 kb inversion clade</taxon>
        <taxon>NPAAA clade</taxon>
        <taxon>indigoferoid/millettioid clade</taxon>
        <taxon>Phaseoleae</taxon>
        <taxon>Vigna</taxon>
    </lineage>
</organism>
<gene>
    <name evidence="1" type="ORF">DEO72_LG3g264</name>
</gene>
<reference evidence="1 2" key="1">
    <citation type="submission" date="2019-04" db="EMBL/GenBank/DDBJ databases">
        <title>An improved genome assembly and genetic linkage map for asparagus bean, Vigna unguiculata ssp. sesquipedialis.</title>
        <authorList>
            <person name="Xia Q."/>
            <person name="Zhang R."/>
            <person name="Dong Y."/>
        </authorList>
    </citation>
    <scope>NUCLEOTIDE SEQUENCE [LARGE SCALE GENOMIC DNA]</scope>
    <source>
        <tissue evidence="1">Leaf</tissue>
    </source>
</reference>
<dbReference type="EMBL" id="CP039347">
    <property type="protein sequence ID" value="QCD85744.1"/>
    <property type="molecule type" value="Genomic_DNA"/>
</dbReference>
<dbReference type="Proteomes" id="UP000501690">
    <property type="component" value="Linkage Group LG3"/>
</dbReference>
<dbReference type="AlphaFoldDB" id="A0A4D6LBJ1"/>
<keyword evidence="2" id="KW-1185">Reference proteome</keyword>
<protein>
    <submittedName>
        <fullName evidence="1">Uncharacterized protein</fullName>
    </submittedName>
</protein>
<name>A0A4D6LBJ1_VIGUN</name>